<name>A0AAV9QV30_9TELE</name>
<accession>A0AAV9QV30</accession>
<gene>
    <name evidence="1" type="ORF">CRENBAI_010606</name>
</gene>
<organism evidence="1 2">
    <name type="scientific">Crenichthys baileyi</name>
    <name type="common">White River springfish</name>
    <dbReference type="NCBI Taxonomy" id="28760"/>
    <lineage>
        <taxon>Eukaryota</taxon>
        <taxon>Metazoa</taxon>
        <taxon>Chordata</taxon>
        <taxon>Craniata</taxon>
        <taxon>Vertebrata</taxon>
        <taxon>Euteleostomi</taxon>
        <taxon>Actinopterygii</taxon>
        <taxon>Neopterygii</taxon>
        <taxon>Teleostei</taxon>
        <taxon>Neoteleostei</taxon>
        <taxon>Acanthomorphata</taxon>
        <taxon>Ovalentaria</taxon>
        <taxon>Atherinomorphae</taxon>
        <taxon>Cyprinodontiformes</taxon>
        <taxon>Goodeidae</taxon>
        <taxon>Crenichthys</taxon>
    </lineage>
</organism>
<sequence length="137" mass="15540">MLYSPARILVADTLIAQYKRALSSEVRREGPSRSPIPQQLLRQCMSSCMWRSYESMVLVRLGHNSKYFAGLLKYFAVIREILRDLSMLHTVVALTLTGWMMRLSGQGKLSMSDKDQSGALNYGYMFANLLAEGLNVR</sequence>
<comment type="caution">
    <text evidence="1">The sequence shown here is derived from an EMBL/GenBank/DDBJ whole genome shotgun (WGS) entry which is preliminary data.</text>
</comment>
<evidence type="ECO:0000313" key="1">
    <source>
        <dbReference type="EMBL" id="KAK5600753.1"/>
    </source>
</evidence>
<protein>
    <submittedName>
        <fullName evidence="1">Uncharacterized protein</fullName>
    </submittedName>
</protein>
<proteinExistence type="predicted"/>
<dbReference type="AlphaFoldDB" id="A0AAV9QV30"/>
<reference evidence="1 2" key="1">
    <citation type="submission" date="2021-06" db="EMBL/GenBank/DDBJ databases">
        <authorList>
            <person name="Palmer J.M."/>
        </authorList>
    </citation>
    <scope>NUCLEOTIDE SEQUENCE [LARGE SCALE GENOMIC DNA]</scope>
    <source>
        <strain evidence="1 2">MEX-2019</strain>
        <tissue evidence="1">Muscle</tissue>
    </source>
</reference>
<dbReference type="EMBL" id="JAHHUM010002796">
    <property type="protein sequence ID" value="KAK5600753.1"/>
    <property type="molecule type" value="Genomic_DNA"/>
</dbReference>
<dbReference type="Proteomes" id="UP001311232">
    <property type="component" value="Unassembled WGS sequence"/>
</dbReference>
<evidence type="ECO:0000313" key="2">
    <source>
        <dbReference type="Proteomes" id="UP001311232"/>
    </source>
</evidence>
<keyword evidence="2" id="KW-1185">Reference proteome</keyword>